<evidence type="ECO:0000313" key="1">
    <source>
        <dbReference type="EMBL" id="CAG8714152.1"/>
    </source>
</evidence>
<sequence>MIIHLICCPTYEVFQNLSQISVTELMNMEIDDINAKNKKK</sequence>
<gene>
    <name evidence="1" type="ORF">FCALED_LOCUS14074</name>
</gene>
<keyword evidence="2" id="KW-1185">Reference proteome</keyword>
<evidence type="ECO:0000313" key="2">
    <source>
        <dbReference type="Proteomes" id="UP000789570"/>
    </source>
</evidence>
<accession>A0A9N9I035</accession>
<feature type="non-terminal residue" evidence="1">
    <location>
        <position position="40"/>
    </location>
</feature>
<dbReference type="OrthoDB" id="2401857at2759"/>
<name>A0A9N9I035_9GLOM</name>
<dbReference type="AlphaFoldDB" id="A0A9N9I035"/>
<reference evidence="1" key="1">
    <citation type="submission" date="2021-06" db="EMBL/GenBank/DDBJ databases">
        <authorList>
            <person name="Kallberg Y."/>
            <person name="Tangrot J."/>
            <person name="Rosling A."/>
        </authorList>
    </citation>
    <scope>NUCLEOTIDE SEQUENCE</scope>
    <source>
        <strain evidence="1">UK204</strain>
    </source>
</reference>
<protein>
    <submittedName>
        <fullName evidence="1">7254_t:CDS:1</fullName>
    </submittedName>
</protein>
<proteinExistence type="predicted"/>
<organism evidence="1 2">
    <name type="scientific">Funneliformis caledonium</name>
    <dbReference type="NCBI Taxonomy" id="1117310"/>
    <lineage>
        <taxon>Eukaryota</taxon>
        <taxon>Fungi</taxon>
        <taxon>Fungi incertae sedis</taxon>
        <taxon>Mucoromycota</taxon>
        <taxon>Glomeromycotina</taxon>
        <taxon>Glomeromycetes</taxon>
        <taxon>Glomerales</taxon>
        <taxon>Glomeraceae</taxon>
        <taxon>Funneliformis</taxon>
    </lineage>
</organism>
<comment type="caution">
    <text evidence="1">The sequence shown here is derived from an EMBL/GenBank/DDBJ whole genome shotgun (WGS) entry which is preliminary data.</text>
</comment>
<dbReference type="EMBL" id="CAJVPQ010009294">
    <property type="protein sequence ID" value="CAG8714152.1"/>
    <property type="molecule type" value="Genomic_DNA"/>
</dbReference>
<dbReference type="Proteomes" id="UP000789570">
    <property type="component" value="Unassembled WGS sequence"/>
</dbReference>